<dbReference type="GO" id="GO:0061630">
    <property type="term" value="F:ubiquitin protein ligase activity"/>
    <property type="evidence" value="ECO:0007669"/>
    <property type="project" value="InterPro"/>
</dbReference>
<dbReference type="OMA" id="NTRMQDL"/>
<sequence length="90" mass="10469">MGHHYSLQPCKCPLCRRQITLLVPSQASSQQIHNPEAAEILKKIEAYNRLFGSQVQDLPFLFKRLLRELMDPQRSLSFVIKARLYLAVFQ</sequence>
<dbReference type="InParanoid" id="A0A251RW06"/>
<dbReference type="InterPro" id="IPR038896">
    <property type="entry name" value="RNF170"/>
</dbReference>
<evidence type="ECO:0000313" key="2">
    <source>
        <dbReference type="EMBL" id="OTF90647.1"/>
    </source>
</evidence>
<dbReference type="Gramene" id="mRNA:HanXRQr2_Chr16g0727821">
    <property type="protein sequence ID" value="mRNA:HanXRQr2_Chr16g0727821"/>
    <property type="gene ID" value="HanXRQr2_Chr16g0727821"/>
</dbReference>
<accession>A0A251RW06</accession>
<keyword evidence="3" id="KW-1185">Reference proteome</keyword>
<dbReference type="PANTHER" id="PTHR22894">
    <property type="entry name" value="RING-TYPE DOMAIN-CONTAINING PROTEIN"/>
    <property type="match status" value="1"/>
</dbReference>
<dbReference type="EMBL" id="MNCJ02000331">
    <property type="protein sequence ID" value="KAF5758315.1"/>
    <property type="molecule type" value="Genomic_DNA"/>
</dbReference>
<reference evidence="1" key="3">
    <citation type="submission" date="2020-06" db="EMBL/GenBank/DDBJ databases">
        <title>Helianthus annuus Genome sequencing and assembly Release 2.</title>
        <authorList>
            <person name="Gouzy J."/>
            <person name="Langlade N."/>
            <person name="Munos S."/>
        </authorList>
    </citation>
    <scope>NUCLEOTIDE SEQUENCE</scope>
    <source>
        <tissue evidence="1">Leaves</tissue>
    </source>
</reference>
<dbReference type="AlphaFoldDB" id="A0A251RW06"/>
<evidence type="ECO:0000313" key="1">
    <source>
        <dbReference type="EMBL" id="KAF5758315.1"/>
    </source>
</evidence>
<name>A0A251RW06_HELAN</name>
<reference evidence="2" key="2">
    <citation type="submission" date="2017-02" db="EMBL/GenBank/DDBJ databases">
        <title>Sunflower complete genome.</title>
        <authorList>
            <person name="Langlade N."/>
            <person name="Munos S."/>
        </authorList>
    </citation>
    <scope>NUCLEOTIDE SEQUENCE [LARGE SCALE GENOMIC DNA]</scope>
    <source>
        <tissue evidence="2">Leaves</tissue>
    </source>
</reference>
<reference evidence="1 3" key="1">
    <citation type="journal article" date="2017" name="Nature">
        <title>The sunflower genome provides insights into oil metabolism, flowering and Asterid evolution.</title>
        <authorList>
            <person name="Badouin H."/>
            <person name="Gouzy J."/>
            <person name="Grassa C.J."/>
            <person name="Murat F."/>
            <person name="Staton S.E."/>
            <person name="Cottret L."/>
            <person name="Lelandais-Briere C."/>
            <person name="Owens G.L."/>
            <person name="Carrere S."/>
            <person name="Mayjonade B."/>
            <person name="Legrand L."/>
            <person name="Gill N."/>
            <person name="Kane N.C."/>
            <person name="Bowers J.E."/>
            <person name="Hubner S."/>
            <person name="Bellec A."/>
            <person name="Berard A."/>
            <person name="Berges H."/>
            <person name="Blanchet N."/>
            <person name="Boniface M.C."/>
            <person name="Brunel D."/>
            <person name="Catrice O."/>
            <person name="Chaidir N."/>
            <person name="Claudel C."/>
            <person name="Donnadieu C."/>
            <person name="Faraut T."/>
            <person name="Fievet G."/>
            <person name="Helmstetter N."/>
            <person name="King M."/>
            <person name="Knapp S.J."/>
            <person name="Lai Z."/>
            <person name="Le Paslier M.C."/>
            <person name="Lippi Y."/>
            <person name="Lorenzon L."/>
            <person name="Mandel J.R."/>
            <person name="Marage G."/>
            <person name="Marchand G."/>
            <person name="Marquand E."/>
            <person name="Bret-Mestries E."/>
            <person name="Morien E."/>
            <person name="Nambeesan S."/>
            <person name="Nguyen T."/>
            <person name="Pegot-Espagnet P."/>
            <person name="Pouilly N."/>
            <person name="Raftis F."/>
            <person name="Sallet E."/>
            <person name="Schiex T."/>
            <person name="Thomas J."/>
            <person name="Vandecasteele C."/>
            <person name="Vares D."/>
            <person name="Vear F."/>
            <person name="Vautrin S."/>
            <person name="Crespi M."/>
            <person name="Mangin B."/>
            <person name="Burke J.M."/>
            <person name="Salse J."/>
            <person name="Munos S."/>
            <person name="Vincourt P."/>
            <person name="Rieseberg L.H."/>
            <person name="Langlade N.B."/>
        </authorList>
    </citation>
    <scope>NUCLEOTIDE SEQUENCE [LARGE SCALE GENOMIC DNA]</scope>
    <source>
        <strain evidence="3">cv. SF193</strain>
        <tissue evidence="1">Leaves</tissue>
    </source>
</reference>
<gene>
    <name evidence="2" type="ORF">HannXRQ_Chr16g0501851</name>
    <name evidence="1" type="ORF">HanXRQr2_Chr16g0727821</name>
</gene>
<protein>
    <recommendedName>
        <fullName evidence="4">Zinc finger, RING/FYVE/PHD-type</fullName>
    </recommendedName>
</protein>
<evidence type="ECO:0008006" key="4">
    <source>
        <dbReference type="Google" id="ProtNLM"/>
    </source>
</evidence>
<dbReference type="PANTHER" id="PTHR22894:SF5">
    <property type="entry name" value="RING-TYPE DOMAIN-CONTAINING PROTEIN"/>
    <property type="match status" value="1"/>
</dbReference>
<dbReference type="EMBL" id="CM007905">
    <property type="protein sequence ID" value="OTF90647.1"/>
    <property type="molecule type" value="Genomic_DNA"/>
</dbReference>
<dbReference type="Proteomes" id="UP000215914">
    <property type="component" value="Chromosome 16"/>
</dbReference>
<dbReference type="STRING" id="4232.A0A251RW06"/>
<proteinExistence type="predicted"/>
<evidence type="ECO:0000313" key="3">
    <source>
        <dbReference type="Proteomes" id="UP000215914"/>
    </source>
</evidence>
<organism evidence="2 3">
    <name type="scientific">Helianthus annuus</name>
    <name type="common">Common sunflower</name>
    <dbReference type="NCBI Taxonomy" id="4232"/>
    <lineage>
        <taxon>Eukaryota</taxon>
        <taxon>Viridiplantae</taxon>
        <taxon>Streptophyta</taxon>
        <taxon>Embryophyta</taxon>
        <taxon>Tracheophyta</taxon>
        <taxon>Spermatophyta</taxon>
        <taxon>Magnoliopsida</taxon>
        <taxon>eudicotyledons</taxon>
        <taxon>Gunneridae</taxon>
        <taxon>Pentapetalae</taxon>
        <taxon>asterids</taxon>
        <taxon>campanulids</taxon>
        <taxon>Asterales</taxon>
        <taxon>Asteraceae</taxon>
        <taxon>Asteroideae</taxon>
        <taxon>Heliantheae alliance</taxon>
        <taxon>Heliantheae</taxon>
        <taxon>Helianthus</taxon>
    </lineage>
</organism>